<dbReference type="SUPFAM" id="SSF82861">
    <property type="entry name" value="Mechanosensitive channel protein MscS (YggB), transmembrane region"/>
    <property type="match status" value="1"/>
</dbReference>
<feature type="transmembrane region" description="Helical" evidence="9">
    <location>
        <begin position="662"/>
        <end position="691"/>
    </location>
</feature>
<feature type="transmembrane region" description="Helical" evidence="9">
    <location>
        <begin position="42"/>
        <end position="61"/>
    </location>
</feature>
<feature type="region of interest" description="Disordered" evidence="8">
    <location>
        <begin position="843"/>
        <end position="886"/>
    </location>
</feature>
<comment type="subcellular location">
    <subcellularLocation>
        <location evidence="1">Cell membrane</location>
        <topology evidence="1">Multi-pass membrane protein</topology>
    </subcellularLocation>
</comment>
<feature type="domain" description="DUF3772" evidence="11">
    <location>
        <begin position="200"/>
        <end position="257"/>
    </location>
</feature>
<comment type="caution">
    <text evidence="13">The sequence shown here is derived from an EMBL/GenBank/DDBJ whole genome shotgun (WGS) entry which is preliminary data.</text>
</comment>
<keyword evidence="5 9" id="KW-1133">Transmembrane helix</keyword>
<dbReference type="InterPro" id="IPR011066">
    <property type="entry name" value="MscS_channel_C_sf"/>
</dbReference>
<dbReference type="Gene3D" id="2.30.30.60">
    <property type="match status" value="1"/>
</dbReference>
<evidence type="ECO:0000256" key="9">
    <source>
        <dbReference type="SAM" id="Phobius"/>
    </source>
</evidence>
<dbReference type="SUPFAM" id="SSF50182">
    <property type="entry name" value="Sm-like ribonucleoproteins"/>
    <property type="match status" value="1"/>
</dbReference>
<dbReference type="Pfam" id="PF12607">
    <property type="entry name" value="DUF3772"/>
    <property type="match status" value="1"/>
</dbReference>
<sequence>MIYRVRFSLASARPASAIDWRQADRETLSAWNELRDDRMYSFVRTLLGVVFLALLFFVPVAEAQQTSSERALEDISEIETRLEAINSRLAELANDFESSEEPDELGEHFTEISDLRDSLSTLEAQAIDIRLGSQEALDSVADLIPSETEEGVADAAGSAASGSSGDSSQTAAARLAESDLSGVTAPFREINSRASIAAANARLADIDARRLMENISQSRESVFVSSILERGASPVSPDVWMEAIERTDDVWRELGTEITGWRERQIERGTPYPLAILVGLSLVLFSGLFWLYRLFYKWELRKNTEVRPSRQTVAYVAMGSFLARFATAGAVVLIIAGGAYLLGMNLLESSAGRRVAFVTVAVLCMRALVSSVMAPRTTAFRLIGVGDQAAKAISLSFVVLVIAFAIESILTATGALASPGQALIGVRTFLLSVLTGSLLIWLAVRMRAQTEKGKSTLRIVIRWIVVTVAVTIMLSSLLSYHAFARYIVERLILVSIVLLIAILVREYFRAAALKFLSGVVEERRYQSAREDDDDEPTEMTSEFWIRLSVDTIVVLLLPPFLLLALGLPATELWNEIRWLLAGFEVGGQRISLGSILSAIMTVIAIMVATRLIQRTLERQILPKSQISSGAANSLVTLLGYAGVIIAFVSAIGVIGFDLSSLAIIAGALSVGIGFGLQSIVSNFVAGLILLFERPFKIGDWIVTPSGEGTVQKINVRATEVLTFDRRSIIVPNAELVSNSFGNWTHKSAVMRVAVSVGVKYGTDTRKVEKAMLEVAENIQYVLKDPPPYVVMKGFGDSSLDFELRAYIIADNVVIAPSEIRHELTGVFEREDITIPFPQRDIHFDWPDAPRAMQGENADDDNDDEASKERPSRRNRTRAADEKDETE</sequence>
<evidence type="ECO:0000259" key="12">
    <source>
        <dbReference type="Pfam" id="PF21082"/>
    </source>
</evidence>
<feature type="transmembrane region" description="Helical" evidence="9">
    <location>
        <begin position="483"/>
        <end position="504"/>
    </location>
</feature>
<feature type="region of interest" description="Disordered" evidence="8">
    <location>
        <begin position="149"/>
        <end position="173"/>
    </location>
</feature>
<feature type="domain" description="Mechanosensitive ion channel MscS" evidence="10">
    <location>
        <begin position="679"/>
        <end position="745"/>
    </location>
</feature>
<keyword evidence="6 9" id="KW-0472">Membrane</keyword>
<accession>A0A399R3Y9</accession>
<dbReference type="Gene3D" id="1.10.287.1260">
    <property type="match status" value="1"/>
</dbReference>
<dbReference type="Pfam" id="PF21082">
    <property type="entry name" value="MS_channel_3rd"/>
    <property type="match status" value="1"/>
</dbReference>
<evidence type="ECO:0000256" key="3">
    <source>
        <dbReference type="ARBA" id="ARBA00022475"/>
    </source>
</evidence>
<dbReference type="Pfam" id="PF00924">
    <property type="entry name" value="MS_channel_2nd"/>
    <property type="match status" value="1"/>
</dbReference>
<dbReference type="GO" id="GO:0005886">
    <property type="term" value="C:plasma membrane"/>
    <property type="evidence" value="ECO:0007669"/>
    <property type="project" value="UniProtKB-SubCell"/>
</dbReference>
<dbReference type="OrthoDB" id="9799209at2"/>
<dbReference type="InterPro" id="IPR011014">
    <property type="entry name" value="MscS_channel_TM-2"/>
</dbReference>
<keyword evidence="14" id="KW-1185">Reference proteome</keyword>
<dbReference type="InterPro" id="IPR049278">
    <property type="entry name" value="MS_channel_C"/>
</dbReference>
<feature type="compositionally biased region" description="Low complexity" evidence="8">
    <location>
        <begin position="153"/>
        <end position="173"/>
    </location>
</feature>
<dbReference type="PANTHER" id="PTHR30347">
    <property type="entry name" value="POTASSIUM CHANNEL RELATED"/>
    <property type="match status" value="1"/>
</dbReference>
<dbReference type="PROSITE" id="PS01246">
    <property type="entry name" value="UPF0003"/>
    <property type="match status" value="1"/>
</dbReference>
<dbReference type="AlphaFoldDB" id="A0A399R3Y9"/>
<feature type="transmembrane region" description="Helical" evidence="9">
    <location>
        <begin position="395"/>
        <end position="416"/>
    </location>
</feature>
<evidence type="ECO:0000313" key="14">
    <source>
        <dbReference type="Proteomes" id="UP000265431"/>
    </source>
</evidence>
<name>A0A399R3Y9_9PROT</name>
<feature type="transmembrane region" description="Helical" evidence="9">
    <location>
        <begin position="633"/>
        <end position="656"/>
    </location>
</feature>
<dbReference type="SUPFAM" id="SSF82689">
    <property type="entry name" value="Mechanosensitive channel protein MscS (YggB), C-terminal domain"/>
    <property type="match status" value="1"/>
</dbReference>
<feature type="transmembrane region" description="Helical" evidence="9">
    <location>
        <begin position="313"/>
        <end position="343"/>
    </location>
</feature>
<evidence type="ECO:0000256" key="7">
    <source>
        <dbReference type="SAM" id="Coils"/>
    </source>
</evidence>
<feature type="transmembrane region" description="Helical" evidence="9">
    <location>
        <begin position="422"/>
        <end position="444"/>
    </location>
</feature>
<dbReference type="EMBL" id="QWGB01000004">
    <property type="protein sequence ID" value="RIJ26008.1"/>
    <property type="molecule type" value="Genomic_DNA"/>
</dbReference>
<evidence type="ECO:0000256" key="8">
    <source>
        <dbReference type="SAM" id="MobiDB-lite"/>
    </source>
</evidence>
<dbReference type="InterPro" id="IPR010920">
    <property type="entry name" value="LSM_dom_sf"/>
</dbReference>
<feature type="transmembrane region" description="Helical" evidence="9">
    <location>
        <begin position="547"/>
        <end position="570"/>
    </location>
</feature>
<dbReference type="Gene3D" id="3.30.70.100">
    <property type="match status" value="1"/>
</dbReference>
<keyword evidence="4 9" id="KW-0812">Transmembrane</keyword>
<feature type="transmembrane region" description="Helical" evidence="9">
    <location>
        <begin position="272"/>
        <end position="292"/>
    </location>
</feature>
<evidence type="ECO:0000256" key="5">
    <source>
        <dbReference type="ARBA" id="ARBA00022989"/>
    </source>
</evidence>
<evidence type="ECO:0000256" key="1">
    <source>
        <dbReference type="ARBA" id="ARBA00004651"/>
    </source>
</evidence>
<protein>
    <submittedName>
        <fullName evidence="13">Mechanosensitive ion channel family protein</fullName>
    </submittedName>
</protein>
<dbReference type="InterPro" id="IPR006686">
    <property type="entry name" value="MscS_channel_CS"/>
</dbReference>
<feature type="transmembrane region" description="Helical" evidence="9">
    <location>
        <begin position="456"/>
        <end position="477"/>
    </location>
</feature>
<feature type="domain" description="Mechanosensitive ion channel MscS C-terminal" evidence="12">
    <location>
        <begin position="752"/>
        <end position="834"/>
    </location>
</feature>
<feature type="coiled-coil region" evidence="7">
    <location>
        <begin position="68"/>
        <end position="95"/>
    </location>
</feature>
<dbReference type="InterPro" id="IPR023408">
    <property type="entry name" value="MscS_beta-dom_sf"/>
</dbReference>
<dbReference type="PANTHER" id="PTHR30347:SF1">
    <property type="entry name" value="MECHANOSENSITIVE CHANNEL MSCK"/>
    <property type="match status" value="1"/>
</dbReference>
<evidence type="ECO:0000256" key="4">
    <source>
        <dbReference type="ARBA" id="ARBA00022692"/>
    </source>
</evidence>
<keyword evidence="3" id="KW-1003">Cell membrane</keyword>
<gene>
    <name evidence="13" type="ORF">D1224_02520</name>
</gene>
<keyword evidence="7" id="KW-0175">Coiled coil</keyword>
<dbReference type="GO" id="GO:0008381">
    <property type="term" value="F:mechanosensitive monoatomic ion channel activity"/>
    <property type="evidence" value="ECO:0007669"/>
    <property type="project" value="UniProtKB-ARBA"/>
</dbReference>
<comment type="similarity">
    <text evidence="2">Belongs to the MscS (TC 1.A.23) family.</text>
</comment>
<feature type="transmembrane region" description="Helical" evidence="9">
    <location>
        <begin position="355"/>
        <end position="374"/>
    </location>
</feature>
<evidence type="ECO:0000259" key="10">
    <source>
        <dbReference type="Pfam" id="PF00924"/>
    </source>
</evidence>
<evidence type="ECO:0000259" key="11">
    <source>
        <dbReference type="Pfam" id="PF12607"/>
    </source>
</evidence>
<evidence type="ECO:0000313" key="13">
    <source>
        <dbReference type="EMBL" id="RIJ26008.1"/>
    </source>
</evidence>
<reference evidence="13 14" key="1">
    <citation type="submission" date="2018-08" db="EMBL/GenBank/DDBJ databases">
        <title>Henriciella mobilis sp. nov., isolated from seawater.</title>
        <authorList>
            <person name="Cheng H."/>
            <person name="Wu Y.-H."/>
            <person name="Xu X.-W."/>
            <person name="Guo L.-L."/>
        </authorList>
    </citation>
    <scope>NUCLEOTIDE SEQUENCE [LARGE SCALE GENOMIC DNA]</scope>
    <source>
        <strain evidence="13 14">CCUG66934</strain>
    </source>
</reference>
<organism evidence="13 14">
    <name type="scientific">Henriciella barbarensis</name>
    <dbReference type="NCBI Taxonomy" id="86342"/>
    <lineage>
        <taxon>Bacteria</taxon>
        <taxon>Pseudomonadati</taxon>
        <taxon>Pseudomonadota</taxon>
        <taxon>Alphaproteobacteria</taxon>
        <taxon>Hyphomonadales</taxon>
        <taxon>Hyphomonadaceae</taxon>
        <taxon>Henriciella</taxon>
    </lineage>
</organism>
<dbReference type="InterPro" id="IPR006685">
    <property type="entry name" value="MscS_channel_2nd"/>
</dbReference>
<dbReference type="InterPro" id="IPR022249">
    <property type="entry name" value="DUF3772"/>
</dbReference>
<dbReference type="InterPro" id="IPR052702">
    <property type="entry name" value="MscS-like_channel"/>
</dbReference>
<feature type="transmembrane region" description="Helical" evidence="9">
    <location>
        <begin position="590"/>
        <end position="612"/>
    </location>
</feature>
<evidence type="ECO:0000256" key="6">
    <source>
        <dbReference type="ARBA" id="ARBA00023136"/>
    </source>
</evidence>
<proteinExistence type="inferred from homology"/>
<dbReference type="Proteomes" id="UP000265431">
    <property type="component" value="Unassembled WGS sequence"/>
</dbReference>
<evidence type="ECO:0000256" key="2">
    <source>
        <dbReference type="ARBA" id="ARBA00008017"/>
    </source>
</evidence>